<gene>
    <name evidence="2" type="ORF">ATO9_12820</name>
</gene>
<dbReference type="SMART" id="SM00306">
    <property type="entry name" value="HintN"/>
    <property type="match status" value="1"/>
</dbReference>
<dbReference type="RefSeq" id="WP_043749375.1">
    <property type="nucleotide sequence ID" value="NZ_AQQX01000004.1"/>
</dbReference>
<dbReference type="InterPro" id="IPR028992">
    <property type="entry name" value="Hedgehog/Intein_dom"/>
</dbReference>
<evidence type="ECO:0000313" key="3">
    <source>
        <dbReference type="Proteomes" id="UP000030004"/>
    </source>
</evidence>
<dbReference type="InterPro" id="IPR036844">
    <property type="entry name" value="Hint_dom_sf"/>
</dbReference>
<protein>
    <recommendedName>
        <fullName evidence="1">Hint domain-containing protein</fullName>
    </recommendedName>
</protein>
<dbReference type="Proteomes" id="UP000030004">
    <property type="component" value="Unassembled WGS sequence"/>
</dbReference>
<dbReference type="eggNOG" id="COG2931">
    <property type="taxonomic scope" value="Bacteria"/>
</dbReference>
<name>A0A0A0EDL7_9RHOB</name>
<keyword evidence="3" id="KW-1185">Reference proteome</keyword>
<dbReference type="EMBL" id="AQQX01000004">
    <property type="protein sequence ID" value="KGM48509.1"/>
    <property type="molecule type" value="Genomic_DNA"/>
</dbReference>
<evidence type="ECO:0000313" key="2">
    <source>
        <dbReference type="EMBL" id="KGM48509.1"/>
    </source>
</evidence>
<dbReference type="CDD" id="cd00081">
    <property type="entry name" value="Hint"/>
    <property type="match status" value="1"/>
</dbReference>
<accession>A0A0A0EDL7</accession>
<dbReference type="OrthoDB" id="6305173at2"/>
<evidence type="ECO:0000259" key="1">
    <source>
        <dbReference type="SMART" id="SM00306"/>
    </source>
</evidence>
<proteinExistence type="predicted"/>
<reference evidence="2 3" key="1">
    <citation type="journal article" date="2015" name="Antonie Van Leeuwenhoek">
        <title>Pseudooceanicola atlanticus gen. nov. sp. nov., isolated from surface seawater of the Atlantic Ocean and reclassification of Oceanicola batsensis, Oceanicola marinus, Oceanicola nitratireducens, Oceanicola nanhaiensis, Oceanicola antarcticus and Oceanicola flagellatus, as Pseudooceanicola batsensis comb. nov., Pseudooceanicola marinus comb. nov., Pseudooceanicola nitratireducens comb. nov., Pseudooceanicola nanhaiensis comb. nov., Pseudooceanicola antarcticus comb. nov., and Pseudooceanicola flagellatus comb. nov.</title>
        <authorList>
            <person name="Lai Q."/>
            <person name="Li G."/>
            <person name="Liu X."/>
            <person name="Du Y."/>
            <person name="Sun F."/>
            <person name="Shao Z."/>
        </authorList>
    </citation>
    <scope>NUCLEOTIDE SEQUENCE [LARGE SCALE GENOMIC DNA]</scope>
    <source>
        <strain evidence="2 3">22II-s11g</strain>
    </source>
</reference>
<dbReference type="Pfam" id="PF13403">
    <property type="entry name" value="Hint_2"/>
    <property type="match status" value="1"/>
</dbReference>
<organism evidence="2 3">
    <name type="scientific">Pseudooceanicola atlanticus</name>
    <dbReference type="NCBI Taxonomy" id="1461694"/>
    <lineage>
        <taxon>Bacteria</taxon>
        <taxon>Pseudomonadati</taxon>
        <taxon>Pseudomonadota</taxon>
        <taxon>Alphaproteobacteria</taxon>
        <taxon>Rhodobacterales</taxon>
        <taxon>Paracoccaceae</taxon>
        <taxon>Pseudooceanicola</taxon>
    </lineage>
</organism>
<dbReference type="InterPro" id="IPR003587">
    <property type="entry name" value="Hint_dom_N"/>
</dbReference>
<dbReference type="STRING" id="1461694.ATO9_12820"/>
<dbReference type="AlphaFoldDB" id="A0A0A0EDL7"/>
<comment type="caution">
    <text evidence="2">The sequence shown here is derived from an EMBL/GenBank/DDBJ whole genome shotgun (WGS) entry which is preliminary data.</text>
</comment>
<feature type="domain" description="Hint" evidence="1">
    <location>
        <begin position="146"/>
        <end position="255"/>
    </location>
</feature>
<dbReference type="SUPFAM" id="SSF51294">
    <property type="entry name" value="Hedgehog/intein (Hint) domain"/>
    <property type="match status" value="1"/>
</dbReference>
<dbReference type="Gene3D" id="2.170.16.10">
    <property type="entry name" value="Hedgehog/Intein (Hint) domain"/>
    <property type="match status" value="1"/>
</dbReference>
<sequence>MISAIAKPAASIPVLHAADLPCVNGANEGDDLTFAEELMLDDTYWCAEDARQLRLGIEASDNGDITIGHDTAAGTPGAGLHLDSCLTFMSPNGQTTEVLILVEVDMFGDAANVYAMPFAPLAPKTDYTLVGIEIEGAARKFAEIACVSFTRGTQITMSTGAQRAIETLEIGDRVLTRDNGVQEIRWVGHSTVRAVGEFAPIVIAAGTLNNTNDLIVSPDHRLFIYQREDAIGAGRREVLVKARHLVNGTTIVQQDGGFVEYYQLLFDSHEIIYAEGIAAETLLVDTRTRAALPPELDEVLARAIPHHSDSLHVDFEIQKTLLDKPDAAELLRAASRRAGAR</sequence>